<evidence type="ECO:0000313" key="3">
    <source>
        <dbReference type="EMBL" id="CAL8127379.1"/>
    </source>
</evidence>
<sequence>MAEIEVHKFCKKSSSKFNGINWAFIAIIFWIFVANEATFAKNSRQHSTKIGRKNNDDLSDSDGDFDLFGLKIDSWEDDSTEYHDHDTTLKRVARSPFDEDIDEKEDSDEDDDEGDDETNGSEKKSTTPSVTTTTKASNSSPVSIAKSSTHASTIDPSTKPTTDTSKIPPGSSSTLTIHVNTSVKPAPIPSISAGSGRALPPDVKPVSIAKSSTHAPTIKSSTKPSTDTKISPVSISTPTIHVNSSVKPAPIPSFSAGSGTALPPSFRPPGLPGGSPSGIPLPPGRKPGSGGPPHALGKIPPHLLK</sequence>
<gene>
    <name evidence="3" type="ORF">ODALV1_LOCUS21811</name>
</gene>
<reference evidence="3 4" key="1">
    <citation type="submission" date="2024-08" db="EMBL/GenBank/DDBJ databases">
        <authorList>
            <person name="Cucini C."/>
            <person name="Frati F."/>
        </authorList>
    </citation>
    <scope>NUCLEOTIDE SEQUENCE [LARGE SCALE GENOMIC DNA]</scope>
</reference>
<proteinExistence type="predicted"/>
<feature type="region of interest" description="Disordered" evidence="1">
    <location>
        <begin position="91"/>
        <end position="305"/>
    </location>
</feature>
<evidence type="ECO:0000256" key="1">
    <source>
        <dbReference type="SAM" id="MobiDB-lite"/>
    </source>
</evidence>
<organism evidence="3 4">
    <name type="scientific">Orchesella dallaii</name>
    <dbReference type="NCBI Taxonomy" id="48710"/>
    <lineage>
        <taxon>Eukaryota</taxon>
        <taxon>Metazoa</taxon>
        <taxon>Ecdysozoa</taxon>
        <taxon>Arthropoda</taxon>
        <taxon>Hexapoda</taxon>
        <taxon>Collembola</taxon>
        <taxon>Entomobryomorpha</taxon>
        <taxon>Entomobryoidea</taxon>
        <taxon>Orchesellidae</taxon>
        <taxon>Orchesellinae</taxon>
        <taxon>Orchesella</taxon>
    </lineage>
</organism>
<protein>
    <submittedName>
        <fullName evidence="3">Uncharacterized protein</fullName>
    </submittedName>
</protein>
<name>A0ABP1RER6_9HEXA</name>
<keyword evidence="2" id="KW-0472">Membrane</keyword>
<feature type="compositionally biased region" description="Acidic residues" evidence="1">
    <location>
        <begin position="98"/>
        <end position="119"/>
    </location>
</feature>
<dbReference type="Proteomes" id="UP001642540">
    <property type="component" value="Unassembled WGS sequence"/>
</dbReference>
<accession>A0ABP1RER6</accession>
<keyword evidence="2" id="KW-0812">Transmembrane</keyword>
<keyword evidence="4" id="KW-1185">Reference proteome</keyword>
<evidence type="ECO:0000313" key="4">
    <source>
        <dbReference type="Proteomes" id="UP001642540"/>
    </source>
</evidence>
<comment type="caution">
    <text evidence="3">The sequence shown here is derived from an EMBL/GenBank/DDBJ whole genome shotgun (WGS) entry which is preliminary data.</text>
</comment>
<evidence type="ECO:0000256" key="2">
    <source>
        <dbReference type="SAM" id="Phobius"/>
    </source>
</evidence>
<feature type="compositionally biased region" description="Polar residues" evidence="1">
    <location>
        <begin position="209"/>
        <end position="246"/>
    </location>
</feature>
<feature type="compositionally biased region" description="Polar residues" evidence="1">
    <location>
        <begin position="136"/>
        <end position="183"/>
    </location>
</feature>
<keyword evidence="2" id="KW-1133">Transmembrane helix</keyword>
<feature type="transmembrane region" description="Helical" evidence="2">
    <location>
        <begin position="20"/>
        <end position="39"/>
    </location>
</feature>
<dbReference type="EMBL" id="CAXLJM020000072">
    <property type="protein sequence ID" value="CAL8127379.1"/>
    <property type="molecule type" value="Genomic_DNA"/>
</dbReference>
<feature type="compositionally biased region" description="Low complexity" evidence="1">
    <location>
        <begin position="126"/>
        <end position="135"/>
    </location>
</feature>